<organism evidence="2 3">
    <name type="scientific">Methylocella silvestris (strain DSM 15510 / CIP 108128 / LMG 27833 / NCIMB 13906 / BL2)</name>
    <dbReference type="NCBI Taxonomy" id="395965"/>
    <lineage>
        <taxon>Bacteria</taxon>
        <taxon>Pseudomonadati</taxon>
        <taxon>Pseudomonadota</taxon>
        <taxon>Alphaproteobacteria</taxon>
        <taxon>Hyphomicrobiales</taxon>
        <taxon>Beijerinckiaceae</taxon>
        <taxon>Methylocella</taxon>
    </lineage>
</organism>
<name>B8EKP8_METSB</name>
<feature type="region of interest" description="Disordered" evidence="1">
    <location>
        <begin position="143"/>
        <end position="230"/>
    </location>
</feature>
<keyword evidence="3" id="KW-1185">Reference proteome</keyword>
<feature type="compositionally biased region" description="Basic and acidic residues" evidence="1">
    <location>
        <begin position="175"/>
        <end position="193"/>
    </location>
</feature>
<dbReference type="HOGENOM" id="CLU_899574_0_0_5"/>
<dbReference type="KEGG" id="msl:Msil_3015"/>
<proteinExistence type="predicted"/>
<evidence type="ECO:0000313" key="2">
    <source>
        <dbReference type="EMBL" id="ACK51926.1"/>
    </source>
</evidence>
<feature type="compositionally biased region" description="Basic and acidic residues" evidence="1">
    <location>
        <begin position="143"/>
        <end position="154"/>
    </location>
</feature>
<evidence type="ECO:0000256" key="1">
    <source>
        <dbReference type="SAM" id="MobiDB-lite"/>
    </source>
</evidence>
<dbReference type="EMBL" id="CP001280">
    <property type="protein sequence ID" value="ACK51926.1"/>
    <property type="molecule type" value="Genomic_DNA"/>
</dbReference>
<dbReference type="STRING" id="395965.Msil_3015"/>
<evidence type="ECO:0000313" key="3">
    <source>
        <dbReference type="Proteomes" id="UP000002257"/>
    </source>
</evidence>
<gene>
    <name evidence="2" type="ordered locus">Msil_3015</name>
</gene>
<reference evidence="2 3" key="1">
    <citation type="journal article" date="2010" name="J. Bacteriol.">
        <title>Complete genome sequence of the aerobic facultative methanotroph Methylocella silvestris BL2.</title>
        <authorList>
            <person name="Chen Y."/>
            <person name="Crombie A."/>
            <person name="Rahman M.T."/>
            <person name="Dedysh S.N."/>
            <person name="Liesack W."/>
            <person name="Stott M.B."/>
            <person name="Alam M."/>
            <person name="Theisen A.R."/>
            <person name="Murrell J.C."/>
            <person name="Dunfield P.F."/>
        </authorList>
    </citation>
    <scope>NUCLEOTIDE SEQUENCE [LARGE SCALE GENOMIC DNA]</scope>
    <source>
        <strain evidence="3">DSM 15510 / CIP 108128 / LMG 27833 / NCIMB 13906 / BL2</strain>
    </source>
</reference>
<protein>
    <submittedName>
        <fullName evidence="2">Uncharacterized protein</fullName>
    </submittedName>
</protein>
<dbReference type="AlphaFoldDB" id="B8EKP8"/>
<dbReference type="eggNOG" id="ENOG5033CGH">
    <property type="taxonomic scope" value="Bacteria"/>
</dbReference>
<accession>B8EKP8</accession>
<dbReference type="Proteomes" id="UP000002257">
    <property type="component" value="Chromosome"/>
</dbReference>
<sequence length="332" mass="36139">MDAIERFEAEFWAFKRPLRRHLEIAEAGVVLGADTVLAPMRPGGEGAALDLSGEDRMLALLCAGFFTPVDARILTKLRRAGEFFAKGEKALAQIHLAQLGLPPLRAEQALRLALADRLIETGFDPGALCKSLGFDLPAGLKKFNPDQPRDEHGRWTSGGAGVAEGRSISPGGPHGGDKSEEDKLEDFKSKFEEDSPQEDIQHGRPINPLGPTPAPFAGQRSAGASGPKPADFVGRDFGKYGVGVEKPDLKIGFWNDHAKDQARERMLSVDEIRDIVANPLLVTRQSNSRFLFLNDNGAAIVDDNGRLVRNYGSSNFKQGILDILKRIHSGER</sequence>